<name>A0A2D4P941_MICSU</name>
<sequence length="137" mass="14819">MKGGEGERCICKSSKQATPVPVCVKPSGLALLRLRSKSPQATEGKVQKMPSPPCRVYETRRDQFNRGSPQAVTGGWKEAEQNPMVPRVGRGFRRIGKAEVLHSSTLPSSLGVGCTAAKFKTRRACRRAARRVAASSP</sequence>
<dbReference type="AlphaFoldDB" id="A0A2D4P941"/>
<reference evidence="1" key="2">
    <citation type="submission" date="2017-11" db="EMBL/GenBank/DDBJ databases">
        <title>Coralsnake Venomics: Analyses of Venom Gland Transcriptomes and Proteomes of Six Brazilian Taxa.</title>
        <authorList>
            <person name="Aird S.D."/>
            <person name="Jorge da Silva N."/>
            <person name="Qiu L."/>
            <person name="Villar-Briones A."/>
            <person name="Aparecida-Saddi V."/>
            <person name="Campos-Telles M.P."/>
            <person name="Grau M."/>
            <person name="Mikheyev A.S."/>
        </authorList>
    </citation>
    <scope>NUCLEOTIDE SEQUENCE</scope>
    <source>
        <tissue evidence="1">Venom_gland</tissue>
    </source>
</reference>
<reference evidence="1" key="1">
    <citation type="submission" date="2017-07" db="EMBL/GenBank/DDBJ databases">
        <authorList>
            <person name="Mikheyev A."/>
            <person name="Grau M."/>
        </authorList>
    </citation>
    <scope>NUCLEOTIDE SEQUENCE</scope>
    <source>
        <tissue evidence="1">Venom_gland</tissue>
    </source>
</reference>
<evidence type="ECO:0000313" key="1">
    <source>
        <dbReference type="EMBL" id="LAB54511.1"/>
    </source>
</evidence>
<accession>A0A2D4P941</accession>
<proteinExistence type="predicted"/>
<protein>
    <submittedName>
        <fullName evidence="1">Uncharacterized protein</fullName>
    </submittedName>
</protein>
<organism evidence="1">
    <name type="scientific">Micrurus surinamensis</name>
    <name type="common">Surinam coral snake</name>
    <dbReference type="NCBI Taxonomy" id="129470"/>
    <lineage>
        <taxon>Eukaryota</taxon>
        <taxon>Metazoa</taxon>
        <taxon>Chordata</taxon>
        <taxon>Craniata</taxon>
        <taxon>Vertebrata</taxon>
        <taxon>Euteleostomi</taxon>
        <taxon>Lepidosauria</taxon>
        <taxon>Squamata</taxon>
        <taxon>Bifurcata</taxon>
        <taxon>Unidentata</taxon>
        <taxon>Episquamata</taxon>
        <taxon>Toxicofera</taxon>
        <taxon>Serpentes</taxon>
        <taxon>Colubroidea</taxon>
        <taxon>Elapidae</taxon>
        <taxon>Elapinae</taxon>
        <taxon>Micrurus</taxon>
    </lineage>
</organism>
<dbReference type="EMBL" id="IACN01054465">
    <property type="protein sequence ID" value="LAB54511.1"/>
    <property type="molecule type" value="Transcribed_RNA"/>
</dbReference>